<proteinExistence type="predicted"/>
<organism evidence="1 2">
    <name type="scientific">Solanum commersonii</name>
    <name type="common">Commerson's wild potato</name>
    <name type="synonym">Commerson's nightshade</name>
    <dbReference type="NCBI Taxonomy" id="4109"/>
    <lineage>
        <taxon>Eukaryota</taxon>
        <taxon>Viridiplantae</taxon>
        <taxon>Streptophyta</taxon>
        <taxon>Embryophyta</taxon>
        <taxon>Tracheophyta</taxon>
        <taxon>Spermatophyta</taxon>
        <taxon>Magnoliopsida</taxon>
        <taxon>eudicotyledons</taxon>
        <taxon>Gunneridae</taxon>
        <taxon>Pentapetalae</taxon>
        <taxon>asterids</taxon>
        <taxon>lamiids</taxon>
        <taxon>Solanales</taxon>
        <taxon>Solanaceae</taxon>
        <taxon>Solanoideae</taxon>
        <taxon>Solaneae</taxon>
        <taxon>Solanum</taxon>
    </lineage>
</organism>
<protein>
    <submittedName>
        <fullName evidence="1">Uncharacterized protein</fullName>
    </submittedName>
</protein>
<sequence length="96" mass="10285">MVKSTSRADGHGLGTVARLQGLASHNSKGELRAPSWTMVKTNGHEVKAWSSWWLLICKASPEFMVVVVGCARGTWTSSPGFKLLVSQSSRSKPAAS</sequence>
<reference evidence="1 2" key="1">
    <citation type="submission" date="2020-09" db="EMBL/GenBank/DDBJ databases">
        <title>De no assembly of potato wild relative species, Solanum commersonii.</title>
        <authorList>
            <person name="Cho K."/>
        </authorList>
    </citation>
    <scope>NUCLEOTIDE SEQUENCE [LARGE SCALE GENOMIC DNA]</scope>
    <source>
        <strain evidence="1">LZ3.2</strain>
        <tissue evidence="1">Leaf</tissue>
    </source>
</reference>
<comment type="caution">
    <text evidence="1">The sequence shown here is derived from an EMBL/GenBank/DDBJ whole genome shotgun (WGS) entry which is preliminary data.</text>
</comment>
<dbReference type="AlphaFoldDB" id="A0A9J5WWD2"/>
<evidence type="ECO:0000313" key="2">
    <source>
        <dbReference type="Proteomes" id="UP000824120"/>
    </source>
</evidence>
<dbReference type="Proteomes" id="UP000824120">
    <property type="component" value="Chromosome 10"/>
</dbReference>
<gene>
    <name evidence="1" type="ORF">H5410_050725</name>
</gene>
<evidence type="ECO:0000313" key="1">
    <source>
        <dbReference type="EMBL" id="KAG5580098.1"/>
    </source>
</evidence>
<dbReference type="EMBL" id="JACXVP010000010">
    <property type="protein sequence ID" value="KAG5580098.1"/>
    <property type="molecule type" value="Genomic_DNA"/>
</dbReference>
<accession>A0A9J5WWD2</accession>
<keyword evidence="2" id="KW-1185">Reference proteome</keyword>
<name>A0A9J5WWD2_SOLCO</name>